<feature type="region of interest" description="Disordered" evidence="1">
    <location>
        <begin position="33"/>
        <end position="52"/>
    </location>
</feature>
<evidence type="ECO:0000313" key="3">
    <source>
        <dbReference type="Proteomes" id="UP001160148"/>
    </source>
</evidence>
<keyword evidence="3" id="KW-1185">Reference proteome</keyword>
<evidence type="ECO:0000313" key="2">
    <source>
        <dbReference type="EMBL" id="CAI6369696.1"/>
    </source>
</evidence>
<organism evidence="2 3">
    <name type="scientific">Macrosiphum euphorbiae</name>
    <name type="common">potato aphid</name>
    <dbReference type="NCBI Taxonomy" id="13131"/>
    <lineage>
        <taxon>Eukaryota</taxon>
        <taxon>Metazoa</taxon>
        <taxon>Ecdysozoa</taxon>
        <taxon>Arthropoda</taxon>
        <taxon>Hexapoda</taxon>
        <taxon>Insecta</taxon>
        <taxon>Pterygota</taxon>
        <taxon>Neoptera</taxon>
        <taxon>Paraneoptera</taxon>
        <taxon>Hemiptera</taxon>
        <taxon>Sternorrhyncha</taxon>
        <taxon>Aphidomorpha</taxon>
        <taxon>Aphidoidea</taxon>
        <taxon>Aphididae</taxon>
        <taxon>Macrosiphini</taxon>
        <taxon>Macrosiphum</taxon>
    </lineage>
</organism>
<feature type="region of interest" description="Disordered" evidence="1">
    <location>
        <begin position="86"/>
        <end position="133"/>
    </location>
</feature>
<dbReference type="AlphaFoldDB" id="A0AAV0XQP2"/>
<protein>
    <submittedName>
        <fullName evidence="2">Uncharacterized protein</fullName>
    </submittedName>
</protein>
<comment type="caution">
    <text evidence="2">The sequence shown here is derived from an EMBL/GenBank/DDBJ whole genome shotgun (WGS) entry which is preliminary data.</text>
</comment>
<dbReference type="Proteomes" id="UP001160148">
    <property type="component" value="Unassembled WGS sequence"/>
</dbReference>
<dbReference type="EMBL" id="CARXXK010000018">
    <property type="protein sequence ID" value="CAI6369696.1"/>
    <property type="molecule type" value="Genomic_DNA"/>
</dbReference>
<feature type="compositionally biased region" description="Basic and acidic residues" evidence="1">
    <location>
        <begin position="86"/>
        <end position="95"/>
    </location>
</feature>
<gene>
    <name evidence="2" type="ORF">MEUPH1_LOCUS23904</name>
</gene>
<sequence>MVLGMGQDSLTNNTSVQKGINHQRVASTKHSITHFGDLGKPQNHVRNDTGRNPWAVWKTPRALSVNAGNTHIVNCDTRFRIGGDGAVDDRTEHPYNDVGKNTATKHTGKTHTTGNKTNNNRHITNLGKTPPEQ</sequence>
<feature type="compositionally biased region" description="Low complexity" evidence="1">
    <location>
        <begin position="99"/>
        <end position="120"/>
    </location>
</feature>
<reference evidence="2 3" key="1">
    <citation type="submission" date="2023-01" db="EMBL/GenBank/DDBJ databases">
        <authorList>
            <person name="Whitehead M."/>
        </authorList>
    </citation>
    <scope>NUCLEOTIDE SEQUENCE [LARGE SCALE GENOMIC DNA]</scope>
</reference>
<accession>A0AAV0XQP2</accession>
<proteinExistence type="predicted"/>
<name>A0AAV0XQP2_9HEMI</name>
<evidence type="ECO:0000256" key="1">
    <source>
        <dbReference type="SAM" id="MobiDB-lite"/>
    </source>
</evidence>